<evidence type="ECO:0000313" key="2">
    <source>
        <dbReference type="EMBL" id="SVD27387.1"/>
    </source>
</evidence>
<sequence length="63" mass="6955">MVPGDTLVLREEGEVGTLFVILTGRVTLSIHCREGKEVNLSVLSDGEFLGRSRYWAANRDPPP</sequence>
<feature type="domain" description="Cyclic nucleotide-binding" evidence="1">
    <location>
        <begin position="1"/>
        <end position="50"/>
    </location>
</feature>
<protein>
    <recommendedName>
        <fullName evidence="1">Cyclic nucleotide-binding domain-containing protein</fullName>
    </recommendedName>
</protein>
<dbReference type="AlphaFoldDB" id="A0A382U0A8"/>
<dbReference type="PROSITE" id="PS50042">
    <property type="entry name" value="CNMP_BINDING_3"/>
    <property type="match status" value="1"/>
</dbReference>
<organism evidence="2">
    <name type="scientific">marine metagenome</name>
    <dbReference type="NCBI Taxonomy" id="408172"/>
    <lineage>
        <taxon>unclassified sequences</taxon>
        <taxon>metagenomes</taxon>
        <taxon>ecological metagenomes</taxon>
    </lineage>
</organism>
<accession>A0A382U0A8</accession>
<dbReference type="SUPFAM" id="SSF51206">
    <property type="entry name" value="cAMP-binding domain-like"/>
    <property type="match status" value="1"/>
</dbReference>
<gene>
    <name evidence="2" type="ORF">METZ01_LOCUS380241</name>
</gene>
<dbReference type="InterPro" id="IPR018490">
    <property type="entry name" value="cNMP-bd_dom_sf"/>
</dbReference>
<dbReference type="EMBL" id="UINC01140313">
    <property type="protein sequence ID" value="SVD27387.1"/>
    <property type="molecule type" value="Genomic_DNA"/>
</dbReference>
<proteinExistence type="predicted"/>
<dbReference type="InterPro" id="IPR014710">
    <property type="entry name" value="RmlC-like_jellyroll"/>
</dbReference>
<dbReference type="Gene3D" id="2.60.120.10">
    <property type="entry name" value="Jelly Rolls"/>
    <property type="match status" value="1"/>
</dbReference>
<dbReference type="InterPro" id="IPR000595">
    <property type="entry name" value="cNMP-bd_dom"/>
</dbReference>
<reference evidence="2" key="1">
    <citation type="submission" date="2018-05" db="EMBL/GenBank/DDBJ databases">
        <authorList>
            <person name="Lanie J.A."/>
            <person name="Ng W.-L."/>
            <person name="Kazmierczak K.M."/>
            <person name="Andrzejewski T.M."/>
            <person name="Davidsen T.M."/>
            <person name="Wayne K.J."/>
            <person name="Tettelin H."/>
            <person name="Glass J.I."/>
            <person name="Rusch D."/>
            <person name="Podicherti R."/>
            <person name="Tsui H.-C.T."/>
            <person name="Winkler M.E."/>
        </authorList>
    </citation>
    <scope>NUCLEOTIDE SEQUENCE</scope>
</reference>
<evidence type="ECO:0000259" key="1">
    <source>
        <dbReference type="PROSITE" id="PS50042"/>
    </source>
</evidence>
<name>A0A382U0A8_9ZZZZ</name>